<gene>
    <name evidence="1" type="ORF">J2X21_004605</name>
</gene>
<dbReference type="Proteomes" id="UP001180825">
    <property type="component" value="Unassembled WGS sequence"/>
</dbReference>
<evidence type="ECO:0000313" key="1">
    <source>
        <dbReference type="EMBL" id="MDR7335440.1"/>
    </source>
</evidence>
<reference evidence="1 2" key="1">
    <citation type="submission" date="2023-07" db="EMBL/GenBank/DDBJ databases">
        <title>Sorghum-associated microbial communities from plants grown in Nebraska, USA.</title>
        <authorList>
            <person name="Schachtman D."/>
        </authorList>
    </citation>
    <scope>NUCLEOTIDE SEQUENCE [LARGE SCALE GENOMIC DNA]</scope>
    <source>
        <strain evidence="1 2">BE316</strain>
    </source>
</reference>
<evidence type="ECO:0000313" key="2">
    <source>
        <dbReference type="Proteomes" id="UP001180825"/>
    </source>
</evidence>
<dbReference type="EMBL" id="JAVDXV010000010">
    <property type="protein sequence ID" value="MDR7335440.1"/>
    <property type="molecule type" value="Genomic_DNA"/>
</dbReference>
<comment type="caution">
    <text evidence="1">The sequence shown here is derived from an EMBL/GenBank/DDBJ whole genome shotgun (WGS) entry which is preliminary data.</text>
</comment>
<dbReference type="RefSeq" id="WP_310332445.1">
    <property type="nucleotide sequence ID" value="NZ_JAVDXV010000010.1"/>
</dbReference>
<name>A0ABU2AEA2_9BURK</name>
<proteinExistence type="predicted"/>
<organism evidence="1 2">
    <name type="scientific">Roseateles asaccharophilus</name>
    <dbReference type="NCBI Taxonomy" id="582607"/>
    <lineage>
        <taxon>Bacteria</taxon>
        <taxon>Pseudomonadati</taxon>
        <taxon>Pseudomonadota</taxon>
        <taxon>Betaproteobacteria</taxon>
        <taxon>Burkholderiales</taxon>
        <taxon>Sphaerotilaceae</taxon>
        <taxon>Roseateles</taxon>
    </lineage>
</organism>
<accession>A0ABU2AEA2</accession>
<protein>
    <recommendedName>
        <fullName evidence="3">Solute-binding protein family 3/N-terminal domain-containing protein</fullName>
    </recommendedName>
</protein>
<sequence>MRDESLAGLRVAGEVKRFGYAFGLNRERTDAASAADFASALTALCRSGRVAELLKPYGLPASACVR</sequence>
<keyword evidence="2" id="KW-1185">Reference proteome</keyword>
<evidence type="ECO:0008006" key="3">
    <source>
        <dbReference type="Google" id="ProtNLM"/>
    </source>
</evidence>